<protein>
    <submittedName>
        <fullName evidence="2">Uncharacterized protein</fullName>
    </submittedName>
</protein>
<feature type="region of interest" description="Disordered" evidence="1">
    <location>
        <begin position="1"/>
        <end position="25"/>
    </location>
</feature>
<reference evidence="2" key="1">
    <citation type="journal article" date="2020" name="Nature">
        <title>Giant virus diversity and host interactions through global metagenomics.</title>
        <authorList>
            <person name="Schulz F."/>
            <person name="Roux S."/>
            <person name="Paez-Espino D."/>
            <person name="Jungbluth S."/>
            <person name="Walsh D.A."/>
            <person name="Denef V.J."/>
            <person name="McMahon K.D."/>
            <person name="Konstantinidis K.T."/>
            <person name="Eloe-Fadrosh E.A."/>
            <person name="Kyrpides N.C."/>
            <person name="Woyke T."/>
        </authorList>
    </citation>
    <scope>NUCLEOTIDE SEQUENCE</scope>
    <source>
        <strain evidence="2">GVMAG-M-3300010160-60</strain>
    </source>
</reference>
<dbReference type="AlphaFoldDB" id="A0A6C0BF79"/>
<evidence type="ECO:0000256" key="1">
    <source>
        <dbReference type="SAM" id="MobiDB-lite"/>
    </source>
</evidence>
<organism evidence="2">
    <name type="scientific">viral metagenome</name>
    <dbReference type="NCBI Taxonomy" id="1070528"/>
    <lineage>
        <taxon>unclassified sequences</taxon>
        <taxon>metagenomes</taxon>
        <taxon>organismal metagenomes</taxon>
    </lineage>
</organism>
<dbReference type="EMBL" id="MN739137">
    <property type="protein sequence ID" value="QHS90441.1"/>
    <property type="molecule type" value="Genomic_DNA"/>
</dbReference>
<proteinExistence type="predicted"/>
<evidence type="ECO:0000313" key="2">
    <source>
        <dbReference type="EMBL" id="QHS90441.1"/>
    </source>
</evidence>
<accession>A0A6C0BF79</accession>
<sequence>MNNNSPNSPNSQNEPSIFAINKNEDKNDEDDRVIFSYDDIMKSIPENSFDKPNIKLLKTMTERRWRFFKYGDRKLVEISKKEQMKDRLYIDIYGKWIHYGVPDIWNKYLISEKYYYV</sequence>
<name>A0A6C0BF79_9ZZZZ</name>
<feature type="compositionally biased region" description="Low complexity" evidence="1">
    <location>
        <begin position="1"/>
        <end position="16"/>
    </location>
</feature>